<dbReference type="eggNOG" id="KOG1926">
    <property type="taxonomic scope" value="Eukaryota"/>
</dbReference>
<feature type="region of interest" description="Disordered" evidence="4">
    <location>
        <begin position="1"/>
        <end position="47"/>
    </location>
</feature>
<dbReference type="PANTHER" id="PTHR13213">
    <property type="entry name" value="MYB-BINDING PROTEIN 1A FAMILY MEMBER"/>
    <property type="match status" value="1"/>
</dbReference>
<dbReference type="InParanoid" id="W3XRQ9"/>
<feature type="region of interest" description="Disordered" evidence="4">
    <location>
        <begin position="729"/>
        <end position="758"/>
    </location>
</feature>
<dbReference type="KEGG" id="pfy:PFICI_01744"/>
<name>W3XRQ9_PESFW</name>
<dbReference type="AlphaFoldDB" id="W3XRQ9"/>
<comment type="similarity">
    <text evidence="2">Belongs to the MYBBP1A family.</text>
</comment>
<dbReference type="OMA" id="ELNICCK"/>
<gene>
    <name evidence="5" type="ORF">PFICI_01744</name>
</gene>
<organism evidence="5 6">
    <name type="scientific">Pestalotiopsis fici (strain W106-1 / CGMCC3.15140)</name>
    <dbReference type="NCBI Taxonomy" id="1229662"/>
    <lineage>
        <taxon>Eukaryota</taxon>
        <taxon>Fungi</taxon>
        <taxon>Dikarya</taxon>
        <taxon>Ascomycota</taxon>
        <taxon>Pezizomycotina</taxon>
        <taxon>Sordariomycetes</taxon>
        <taxon>Xylariomycetidae</taxon>
        <taxon>Amphisphaeriales</taxon>
        <taxon>Sporocadaceae</taxon>
        <taxon>Pestalotiopsis</taxon>
    </lineage>
</organism>
<proteinExistence type="inferred from homology"/>
<dbReference type="PANTHER" id="PTHR13213:SF2">
    <property type="entry name" value="MYB-BINDING PROTEIN 1A"/>
    <property type="match status" value="1"/>
</dbReference>
<dbReference type="GO" id="GO:0006355">
    <property type="term" value="P:regulation of DNA-templated transcription"/>
    <property type="evidence" value="ECO:0007669"/>
    <property type="project" value="InterPro"/>
</dbReference>
<feature type="compositionally biased region" description="Basic and acidic residues" evidence="4">
    <location>
        <begin position="795"/>
        <end position="804"/>
    </location>
</feature>
<dbReference type="Proteomes" id="UP000030651">
    <property type="component" value="Unassembled WGS sequence"/>
</dbReference>
<dbReference type="OrthoDB" id="342531at2759"/>
<evidence type="ECO:0000256" key="1">
    <source>
        <dbReference type="ARBA" id="ARBA00004123"/>
    </source>
</evidence>
<comment type="subcellular location">
    <subcellularLocation>
        <location evidence="1">Nucleus</location>
    </subcellularLocation>
</comment>
<dbReference type="EMBL" id="KI912109">
    <property type="protein sequence ID" value="ETS87916.1"/>
    <property type="molecule type" value="Genomic_DNA"/>
</dbReference>
<evidence type="ECO:0000313" key="6">
    <source>
        <dbReference type="Proteomes" id="UP000030651"/>
    </source>
</evidence>
<dbReference type="Pfam" id="PF04931">
    <property type="entry name" value="DNA_pol_phi"/>
    <property type="match status" value="1"/>
</dbReference>
<evidence type="ECO:0000256" key="2">
    <source>
        <dbReference type="ARBA" id="ARBA00006809"/>
    </source>
</evidence>
<evidence type="ECO:0008006" key="7">
    <source>
        <dbReference type="Google" id="ProtNLM"/>
    </source>
</evidence>
<dbReference type="GO" id="GO:0000182">
    <property type="term" value="F:rDNA binding"/>
    <property type="evidence" value="ECO:0007669"/>
    <property type="project" value="TreeGrafter"/>
</dbReference>
<accession>W3XRQ9</accession>
<dbReference type="STRING" id="1229662.W3XRQ9"/>
<evidence type="ECO:0000313" key="5">
    <source>
        <dbReference type="EMBL" id="ETS87916.1"/>
    </source>
</evidence>
<keyword evidence="3" id="KW-0539">Nucleus</keyword>
<feature type="region of interest" description="Disordered" evidence="4">
    <location>
        <begin position="795"/>
        <end position="817"/>
    </location>
</feature>
<evidence type="ECO:0000256" key="4">
    <source>
        <dbReference type="SAM" id="MobiDB-lite"/>
    </source>
</evidence>
<evidence type="ECO:0000256" key="3">
    <source>
        <dbReference type="ARBA" id="ARBA00023242"/>
    </source>
</evidence>
<dbReference type="GeneID" id="19266757"/>
<keyword evidence="6" id="KW-1185">Reference proteome</keyword>
<protein>
    <recommendedName>
        <fullName evidence="7">DNA polymerase V</fullName>
    </recommendedName>
</protein>
<dbReference type="RefSeq" id="XP_007828516.1">
    <property type="nucleotide sequence ID" value="XM_007830325.1"/>
</dbReference>
<dbReference type="InterPro" id="IPR016024">
    <property type="entry name" value="ARM-type_fold"/>
</dbReference>
<feature type="compositionally biased region" description="Acidic residues" evidence="4">
    <location>
        <begin position="805"/>
        <end position="817"/>
    </location>
</feature>
<dbReference type="SUPFAM" id="SSF48371">
    <property type="entry name" value="ARM repeat"/>
    <property type="match status" value="1"/>
</dbReference>
<dbReference type="HOGENOM" id="CLU_005212_1_0_1"/>
<dbReference type="GO" id="GO:0005730">
    <property type="term" value="C:nucleolus"/>
    <property type="evidence" value="ECO:0007669"/>
    <property type="project" value="InterPro"/>
</dbReference>
<dbReference type="InterPro" id="IPR007015">
    <property type="entry name" value="DNA_pol_V/MYBBP1A"/>
</dbReference>
<reference evidence="6" key="1">
    <citation type="journal article" date="2015" name="BMC Genomics">
        <title>Genomic and transcriptomic analysis of the endophytic fungus Pestalotiopsis fici reveals its lifestyle and high potential for synthesis of natural products.</title>
        <authorList>
            <person name="Wang X."/>
            <person name="Zhang X."/>
            <person name="Liu L."/>
            <person name="Xiang M."/>
            <person name="Wang W."/>
            <person name="Sun X."/>
            <person name="Che Y."/>
            <person name="Guo L."/>
            <person name="Liu G."/>
            <person name="Guo L."/>
            <person name="Wang C."/>
            <person name="Yin W.B."/>
            <person name="Stadler M."/>
            <person name="Zhang X."/>
            <person name="Liu X."/>
        </authorList>
    </citation>
    <scope>NUCLEOTIDE SEQUENCE [LARGE SCALE GENOMIC DNA]</scope>
    <source>
        <strain evidence="6">W106-1 / CGMCC3.15140</strain>
    </source>
</reference>
<sequence length="994" mass="110126">MGSKRKRGSKGNGSENQPSHKKAKKGEAAAQAASTEAQNLELDKSPFAEKLAAEDRRREQKIYDLLGSYDSAEHIAAADALVTGLLSSDEGALKRHLESRLFRGLASSRNASRIGFSLVLSEILSQLFGEKRLAETKFPGLTFDSVLASLLEKTQPSGNISGPEERDFHFGQLFGLQCFVESKVLFGSDNIRWATILDLLVKLADRKVWMKSHCAWVIVQSLPQMGQERAGETLKKLVEVGWGKTAEGVGLWIAAASTYPKLKMPSKPWSDPMATKSIPELANVLKENVKQDTGNKEAGASKSMPSSWNSQLHFVWDLILAYFIAQTKTSKGVDTEQFKLFWGTVVDDGLFSKNATEGQKYRGFLIFQRFLGGLASIKDSTLVKEMFSRNLMKCLLNQAAKEDRYLHLAANKSLKTVEDVVAAEPAFLLPVLTQLLGKHGAYDFDLRAKAKTIERLLQASFTEDVDAIFELLQKPVIKIKDGDVAEVEKLRRVYADYLVKICTSDKVHDDDKTEVRGSILETAVKQLTSYAYSKKDTSFSPELSTKTREYFRSRLESAFAKLTRRQEDYSYLCNAVLAIDASAVQMSEEIEAERKAAVKTLKKLVKASTKAGKGSGSSLGLALLYAITILQLYNGDGDALNTLEDLKQCSEKMDEADNDASALLVEILLSLVSRPSPMMRQITQQVFESYTSQLTEDALGRLTDPLMAEENIKGQQALFDAEDEEMLDVAEGSDGSDNEEDDVEEDEISEIGSDVEFVTLNGAAPEDEEESDEEAEDGDAQAYADLDAKLEEILGSHRLDKDKDADSDDESDLSDSEMMEFDQKLAEVFKQRVQKPNKKKENQDAKETMVIFKHRILDFLDIYVKKEAQNPLAFGLLLPLLQLIRTTSTKEIGNKAAKVIGDLSDAVKKQKTKTGGSAELLQQVLQEASKDSSHAYARAVSASSLLLASSINDVEKVMDVYYASLKDWALRGATVQTSLFSDWLNWLQAHRKTA</sequence>
<dbReference type="FunCoup" id="W3XRQ9">
    <property type="interactions" value="333"/>
</dbReference>
<feature type="compositionally biased region" description="Acidic residues" evidence="4">
    <location>
        <begin position="734"/>
        <end position="749"/>
    </location>
</feature>